<evidence type="ECO:0000313" key="8">
    <source>
        <dbReference type="EMBL" id="RLT74591.1"/>
    </source>
</evidence>
<dbReference type="InterPro" id="IPR019734">
    <property type="entry name" value="TPR_rpt"/>
</dbReference>
<comment type="subcellular location">
    <subcellularLocation>
        <location evidence="1">Membrane</location>
        <topology evidence="1">Multi-pass membrane protein</topology>
    </subcellularLocation>
</comment>
<feature type="transmembrane region" description="Helical" evidence="6">
    <location>
        <begin position="419"/>
        <end position="438"/>
    </location>
</feature>
<dbReference type="SUPFAM" id="SSF48452">
    <property type="entry name" value="TPR-like"/>
    <property type="match status" value="1"/>
</dbReference>
<feature type="transmembrane region" description="Helical" evidence="6">
    <location>
        <begin position="211"/>
        <end position="230"/>
    </location>
</feature>
<feature type="transmembrane region" description="Helical" evidence="6">
    <location>
        <begin position="371"/>
        <end position="399"/>
    </location>
</feature>
<feature type="transmembrane region" description="Helical" evidence="6">
    <location>
        <begin position="187"/>
        <end position="205"/>
    </location>
</feature>
<feature type="transmembrane region" description="Helical" evidence="6">
    <location>
        <begin position="37"/>
        <end position="56"/>
    </location>
</feature>
<feature type="domain" description="O-antigen ligase-related" evidence="7">
    <location>
        <begin position="195"/>
        <end position="347"/>
    </location>
</feature>
<feature type="transmembrane region" description="Helical" evidence="6">
    <location>
        <begin position="120"/>
        <end position="138"/>
    </location>
</feature>
<sequence>MKDLPFSGTYALLGVLLLGNPLIDLGQLFSSLTAQKVFWIQLIALFLAITCLLSLLFHKGRIFYAWTWVDTLPIVCFVWTLFSYPYPIDAEPEKILFIGQVIVLWYVFRHITHRFPVLNGYYLSIFLSIGLIEAIWGFRQLQGWEYSNHSLFRLTGSFFNPGPYSGYLAVTLPVALGILLKQPKQNIIYYFSAACVLSIIMVLPAGMSRSAWIASISSCLWVYAMYRLNWEQIKAKVRQHRKLYITSTILGCILLSGGSIALYSLKKDSADGRFLMWKITAKAIQKQPITGTGLGGFPAAYAEAQAEYMASGKATEQEKRIAGCPEYAFNEYLQIGLEQGVVGLTLFTAWLGLLFYKGIKNKRYACCGGLMSLALFAFSSYPLQLPEFWVVLIFLGVMSVTPDKDEIRENQAESNAHRWGKQIFFMGISILGIGLFWMQKDHYKAYQKWNKAQMFYNNKAYEAALEVYEPLYPLLKHKPEFLFEAAQSLSKTGRYEKANEYLERAILLSSDPMLYYVMAKNEQCLGEYRQAEKHLLHAIDILPERIYPYYLLMNLYTEPSYFQPAKLKMAIDSVLTKKPKVESSAIKEMKEKARSMLNNTSI</sequence>
<dbReference type="Proteomes" id="UP000310032">
    <property type="component" value="Unassembled WGS sequence"/>
</dbReference>
<dbReference type="OrthoDB" id="1454576at2"/>
<keyword evidence="5" id="KW-0802">TPR repeat</keyword>
<dbReference type="GO" id="GO:0016020">
    <property type="term" value="C:membrane"/>
    <property type="evidence" value="ECO:0007669"/>
    <property type="project" value="UniProtKB-SubCell"/>
</dbReference>
<organism evidence="8 10">
    <name type="scientific">Parabacteroides distasonis</name>
    <dbReference type="NCBI Taxonomy" id="823"/>
    <lineage>
        <taxon>Bacteria</taxon>
        <taxon>Pseudomonadati</taxon>
        <taxon>Bacteroidota</taxon>
        <taxon>Bacteroidia</taxon>
        <taxon>Bacteroidales</taxon>
        <taxon>Tannerellaceae</taxon>
        <taxon>Parabacteroides</taxon>
    </lineage>
</organism>
<dbReference type="InterPro" id="IPR051533">
    <property type="entry name" value="WaaL-like"/>
</dbReference>
<feature type="transmembrane region" description="Helical" evidence="6">
    <location>
        <begin position="92"/>
        <end position="108"/>
    </location>
</feature>
<dbReference type="Proteomes" id="UP000278164">
    <property type="component" value="Unassembled WGS sequence"/>
</dbReference>
<evidence type="ECO:0000256" key="3">
    <source>
        <dbReference type="ARBA" id="ARBA00022989"/>
    </source>
</evidence>
<gene>
    <name evidence="8" type="ORF">D7V78_04270</name>
    <name evidence="9" type="ORF">E5342_09415</name>
</gene>
<protein>
    <recommendedName>
        <fullName evidence="7">O-antigen ligase-related domain-containing protein</fullName>
    </recommendedName>
</protein>
<evidence type="ECO:0000256" key="2">
    <source>
        <dbReference type="ARBA" id="ARBA00022692"/>
    </source>
</evidence>
<dbReference type="PANTHER" id="PTHR37422">
    <property type="entry name" value="TEICHURONIC ACID BIOSYNTHESIS PROTEIN TUAE"/>
    <property type="match status" value="1"/>
</dbReference>
<name>A0A3L7ZTK1_PARDI</name>
<dbReference type="AlphaFoldDB" id="A0A3L7ZTK1"/>
<evidence type="ECO:0000313" key="11">
    <source>
        <dbReference type="Proteomes" id="UP000310032"/>
    </source>
</evidence>
<keyword evidence="2 6" id="KW-0812">Transmembrane</keyword>
<reference evidence="8 10" key="1">
    <citation type="submission" date="2018-09" db="EMBL/GenBank/DDBJ databases">
        <title>Murine metabolic-syndrome-specific gut microbial biobank.</title>
        <authorList>
            <person name="Liu C."/>
        </authorList>
    </citation>
    <scope>NUCLEOTIDE SEQUENCE [LARGE SCALE GENOMIC DNA]</scope>
    <source>
        <strain evidence="8 10">8-P5</strain>
    </source>
</reference>
<evidence type="ECO:0000256" key="4">
    <source>
        <dbReference type="ARBA" id="ARBA00023136"/>
    </source>
</evidence>
<comment type="caution">
    <text evidence="8">The sequence shown here is derived from an EMBL/GenBank/DDBJ whole genome shotgun (WGS) entry which is preliminary data.</text>
</comment>
<feature type="transmembrane region" description="Helical" evidence="6">
    <location>
        <begin position="158"/>
        <end position="180"/>
    </location>
</feature>
<dbReference type="RefSeq" id="WP_121735145.1">
    <property type="nucleotide sequence ID" value="NZ_QXXG01000012.1"/>
</dbReference>
<evidence type="ECO:0000259" key="7">
    <source>
        <dbReference type="Pfam" id="PF04932"/>
    </source>
</evidence>
<evidence type="ECO:0000256" key="5">
    <source>
        <dbReference type="PROSITE-ProRule" id="PRU00339"/>
    </source>
</evidence>
<accession>A0A3L7ZTK1</accession>
<keyword evidence="3 6" id="KW-1133">Transmembrane helix</keyword>
<dbReference type="PROSITE" id="PS50005">
    <property type="entry name" value="TPR"/>
    <property type="match status" value="1"/>
</dbReference>
<dbReference type="Gene3D" id="1.25.40.10">
    <property type="entry name" value="Tetratricopeptide repeat domain"/>
    <property type="match status" value="1"/>
</dbReference>
<dbReference type="InterPro" id="IPR007016">
    <property type="entry name" value="O-antigen_ligase-rel_domated"/>
</dbReference>
<dbReference type="EMBL" id="RAYI01000006">
    <property type="protein sequence ID" value="RLT74591.1"/>
    <property type="molecule type" value="Genomic_DNA"/>
</dbReference>
<dbReference type="EMBL" id="SRYM01000022">
    <property type="protein sequence ID" value="TGY57768.1"/>
    <property type="molecule type" value="Genomic_DNA"/>
</dbReference>
<evidence type="ECO:0000256" key="6">
    <source>
        <dbReference type="SAM" id="Phobius"/>
    </source>
</evidence>
<evidence type="ECO:0000313" key="10">
    <source>
        <dbReference type="Proteomes" id="UP000278164"/>
    </source>
</evidence>
<feature type="transmembrane region" description="Helical" evidence="6">
    <location>
        <begin position="63"/>
        <end position="86"/>
    </location>
</feature>
<keyword evidence="4 6" id="KW-0472">Membrane</keyword>
<dbReference type="Pfam" id="PF12895">
    <property type="entry name" value="ANAPC3"/>
    <property type="match status" value="1"/>
</dbReference>
<feature type="transmembrane region" description="Helical" evidence="6">
    <location>
        <begin position="242"/>
        <end position="265"/>
    </location>
</feature>
<reference evidence="9 11" key="2">
    <citation type="submission" date="2019-04" db="EMBL/GenBank/DDBJ databases">
        <title>Microbes associate with the intestines of laboratory mice.</title>
        <authorList>
            <person name="Navarre W."/>
            <person name="Wong E."/>
            <person name="Huang K."/>
            <person name="Tropini C."/>
            <person name="Ng K."/>
            <person name="Yu B."/>
        </authorList>
    </citation>
    <scope>NUCLEOTIDE SEQUENCE [LARGE SCALE GENOMIC DNA]</scope>
    <source>
        <strain evidence="9 11">NM39_I3</strain>
    </source>
</reference>
<feature type="repeat" description="TPR" evidence="5">
    <location>
        <begin position="479"/>
        <end position="512"/>
    </location>
</feature>
<dbReference type="PANTHER" id="PTHR37422:SF13">
    <property type="entry name" value="LIPOPOLYSACCHARIDE BIOSYNTHESIS PROTEIN PA4999-RELATED"/>
    <property type="match status" value="1"/>
</dbReference>
<evidence type="ECO:0000256" key="1">
    <source>
        <dbReference type="ARBA" id="ARBA00004141"/>
    </source>
</evidence>
<feature type="transmembrane region" description="Helical" evidence="6">
    <location>
        <begin position="340"/>
        <end position="359"/>
    </location>
</feature>
<dbReference type="InterPro" id="IPR011990">
    <property type="entry name" value="TPR-like_helical_dom_sf"/>
</dbReference>
<proteinExistence type="predicted"/>
<evidence type="ECO:0000313" key="9">
    <source>
        <dbReference type="EMBL" id="TGY57768.1"/>
    </source>
</evidence>
<dbReference type="Pfam" id="PF04932">
    <property type="entry name" value="Wzy_C"/>
    <property type="match status" value="1"/>
</dbReference>